<dbReference type="PRINTS" id="PR00452">
    <property type="entry name" value="SH3DOMAIN"/>
</dbReference>
<sequence>MGDINTNYNETEDESIVGYISIKDFAYDQSNPLHFGFFDSVSEEGDGDSDDRETKEEDINKRQSIILPTDYIINHKAVALFDFSPENDNELELKEGDVVYISYRHGQGWLVAENTGRTKTGLVPEEYVSFLEDDEDDDDNGPEEPRPFYLTRMLAQNMGAKLGNAGDDDEWEDIHDVETEVADKLKI</sequence>
<dbReference type="PROSITE" id="PS50002">
    <property type="entry name" value="SH3"/>
    <property type="match status" value="1"/>
</dbReference>
<protein>
    <submittedName>
        <fullName evidence="4">LAMI_0H17326g1_1</fullName>
    </submittedName>
</protein>
<proteinExistence type="predicted"/>
<dbReference type="InterPro" id="IPR001452">
    <property type="entry name" value="SH3_domain"/>
</dbReference>
<evidence type="ECO:0000256" key="2">
    <source>
        <dbReference type="PROSITE-ProRule" id="PRU00192"/>
    </source>
</evidence>
<accession>A0A1G4KJN6</accession>
<dbReference type="SUPFAM" id="SSF50044">
    <property type="entry name" value="SH3-domain"/>
    <property type="match status" value="1"/>
</dbReference>
<dbReference type="EMBL" id="LT598468">
    <property type="protein sequence ID" value="SCV04586.1"/>
    <property type="molecule type" value="Genomic_DNA"/>
</dbReference>
<dbReference type="InterPro" id="IPR050384">
    <property type="entry name" value="Endophilin_SH3RF"/>
</dbReference>
<dbReference type="OrthoDB" id="19092at2759"/>
<reference evidence="5" key="1">
    <citation type="submission" date="2016-03" db="EMBL/GenBank/DDBJ databases">
        <authorList>
            <person name="Devillers H."/>
        </authorList>
    </citation>
    <scope>NUCLEOTIDE SEQUENCE [LARGE SCALE GENOMIC DNA]</scope>
</reference>
<evidence type="ECO:0000313" key="5">
    <source>
        <dbReference type="Proteomes" id="UP000191024"/>
    </source>
</evidence>
<dbReference type="STRING" id="1230905.A0A1G4KJN6"/>
<dbReference type="SMART" id="SM00326">
    <property type="entry name" value="SH3"/>
    <property type="match status" value="1"/>
</dbReference>
<dbReference type="GO" id="GO:0005737">
    <property type="term" value="C:cytoplasm"/>
    <property type="evidence" value="ECO:0007669"/>
    <property type="project" value="TreeGrafter"/>
</dbReference>
<evidence type="ECO:0000259" key="3">
    <source>
        <dbReference type="PROSITE" id="PS50002"/>
    </source>
</evidence>
<organism evidence="4 5">
    <name type="scientific">Lachancea mirantina</name>
    <dbReference type="NCBI Taxonomy" id="1230905"/>
    <lineage>
        <taxon>Eukaryota</taxon>
        <taxon>Fungi</taxon>
        <taxon>Dikarya</taxon>
        <taxon>Ascomycota</taxon>
        <taxon>Saccharomycotina</taxon>
        <taxon>Saccharomycetes</taxon>
        <taxon>Saccharomycetales</taxon>
        <taxon>Saccharomycetaceae</taxon>
        <taxon>Lachancea</taxon>
    </lineage>
</organism>
<evidence type="ECO:0000256" key="1">
    <source>
        <dbReference type="ARBA" id="ARBA00022443"/>
    </source>
</evidence>
<evidence type="ECO:0000313" key="4">
    <source>
        <dbReference type="EMBL" id="SCV04586.1"/>
    </source>
</evidence>
<dbReference type="PANTHER" id="PTHR14167">
    <property type="entry name" value="SH3 DOMAIN-CONTAINING"/>
    <property type="match status" value="1"/>
</dbReference>
<dbReference type="FunFam" id="2.30.30.40:FF:000283">
    <property type="entry name" value="NAP1-binding protein 2"/>
    <property type="match status" value="1"/>
</dbReference>
<gene>
    <name evidence="4" type="ORF">LAMI_0H17326G</name>
</gene>
<name>A0A1G4KJN6_9SACH</name>
<dbReference type="Gene3D" id="2.30.30.40">
    <property type="entry name" value="SH3 Domains"/>
    <property type="match status" value="1"/>
</dbReference>
<feature type="domain" description="SH3" evidence="3">
    <location>
        <begin position="72"/>
        <end position="133"/>
    </location>
</feature>
<keyword evidence="1 2" id="KW-0728">SH3 domain</keyword>
<dbReference type="Pfam" id="PF14604">
    <property type="entry name" value="SH3_9"/>
    <property type="match status" value="1"/>
</dbReference>
<dbReference type="PANTHER" id="PTHR14167:SF116">
    <property type="entry name" value="CAP, ISOFORM AC"/>
    <property type="match status" value="1"/>
</dbReference>
<keyword evidence="5" id="KW-1185">Reference proteome</keyword>
<dbReference type="AlphaFoldDB" id="A0A1G4KJN6"/>
<dbReference type="InterPro" id="IPR036028">
    <property type="entry name" value="SH3-like_dom_sf"/>
</dbReference>
<dbReference type="Proteomes" id="UP000191024">
    <property type="component" value="Chromosome H"/>
</dbReference>